<dbReference type="AlphaFoldDB" id="A0AAV7KAY2"/>
<name>A0AAV7KAY2_9METZ</name>
<reference evidence="2 3" key="1">
    <citation type="journal article" date="2023" name="BMC Biol.">
        <title>The compact genome of the sponge Oopsacas minuta (Hexactinellida) is lacking key metazoan core genes.</title>
        <authorList>
            <person name="Santini S."/>
            <person name="Schenkelaars Q."/>
            <person name="Jourda C."/>
            <person name="Duchesne M."/>
            <person name="Belahbib H."/>
            <person name="Rocher C."/>
            <person name="Selva M."/>
            <person name="Riesgo A."/>
            <person name="Vervoort M."/>
            <person name="Leys S.P."/>
            <person name="Kodjabachian L."/>
            <person name="Le Bivic A."/>
            <person name="Borchiellini C."/>
            <person name="Claverie J.M."/>
            <person name="Renard E."/>
        </authorList>
    </citation>
    <scope>NUCLEOTIDE SEQUENCE [LARGE SCALE GENOMIC DNA]</scope>
    <source>
        <strain evidence="2">SPO-2</strain>
    </source>
</reference>
<comment type="caution">
    <text evidence="2">The sequence shown here is derived from an EMBL/GenBank/DDBJ whole genome shotgun (WGS) entry which is preliminary data.</text>
</comment>
<accession>A0AAV7KAY2</accession>
<sequence length="255" mass="28364">MALDMVATHSPKLQRNERTHEVAFLSPPKYVRKASADSILSGRRKLPKSPSRNSPLLDFTTSRPDYDAPNSADSESSLGTAKGKFDVFTFTDAEIELEGRITDKRISVLKSEIDIPNAPIGCLRKANSLSEFQDHPDLQQQPIIDTDSVSLSGPGCPSREDPSTPRGDLSPSNSYETIRRVQTFNDRQEKPAMELRRISTINLPPTDTCSIEFLLVPDLNIGSCLSMDGMGRSLDSEVWQETVSQEVNKTNKKYY</sequence>
<evidence type="ECO:0000313" key="2">
    <source>
        <dbReference type="EMBL" id="KAI6658611.1"/>
    </source>
</evidence>
<feature type="region of interest" description="Disordered" evidence="1">
    <location>
        <begin position="1"/>
        <end position="78"/>
    </location>
</feature>
<feature type="compositionally biased region" description="Polar residues" evidence="1">
    <location>
        <begin position="139"/>
        <end position="151"/>
    </location>
</feature>
<keyword evidence="3" id="KW-1185">Reference proteome</keyword>
<organism evidence="2 3">
    <name type="scientific">Oopsacas minuta</name>
    <dbReference type="NCBI Taxonomy" id="111878"/>
    <lineage>
        <taxon>Eukaryota</taxon>
        <taxon>Metazoa</taxon>
        <taxon>Porifera</taxon>
        <taxon>Hexactinellida</taxon>
        <taxon>Hexasterophora</taxon>
        <taxon>Lyssacinosida</taxon>
        <taxon>Leucopsacidae</taxon>
        <taxon>Oopsacas</taxon>
    </lineage>
</organism>
<evidence type="ECO:0000256" key="1">
    <source>
        <dbReference type="SAM" id="MobiDB-lite"/>
    </source>
</evidence>
<gene>
    <name evidence="2" type="ORF">LOD99_15409</name>
</gene>
<evidence type="ECO:0000313" key="3">
    <source>
        <dbReference type="Proteomes" id="UP001165289"/>
    </source>
</evidence>
<feature type="compositionally biased region" description="Polar residues" evidence="1">
    <location>
        <begin position="50"/>
        <end position="63"/>
    </location>
</feature>
<feature type="region of interest" description="Disordered" evidence="1">
    <location>
        <begin position="139"/>
        <end position="173"/>
    </location>
</feature>
<dbReference type="EMBL" id="JAKMXF010000088">
    <property type="protein sequence ID" value="KAI6658611.1"/>
    <property type="molecule type" value="Genomic_DNA"/>
</dbReference>
<protein>
    <submittedName>
        <fullName evidence="2">Uncharacterized protein</fullName>
    </submittedName>
</protein>
<proteinExistence type="predicted"/>
<dbReference type="Proteomes" id="UP001165289">
    <property type="component" value="Unassembled WGS sequence"/>
</dbReference>